<dbReference type="SUPFAM" id="SSF54403">
    <property type="entry name" value="Cystatin/monellin"/>
    <property type="match status" value="1"/>
</dbReference>
<evidence type="ECO:0000256" key="1">
    <source>
        <dbReference type="SAM" id="MobiDB-lite"/>
    </source>
</evidence>
<protein>
    <recommendedName>
        <fullName evidence="4">Cystatin domain-containing protein</fullName>
    </recommendedName>
</protein>
<proteinExistence type="predicted"/>
<reference evidence="2 3" key="1">
    <citation type="submission" date="2024-01" db="EMBL/GenBank/DDBJ databases">
        <title>The genomes of 5 underutilized Papilionoideae crops provide insights into root nodulation and disease resistanc.</title>
        <authorList>
            <person name="Yuan L."/>
        </authorList>
    </citation>
    <scope>NUCLEOTIDE SEQUENCE [LARGE SCALE GENOMIC DNA]</scope>
    <source>
        <strain evidence="2">ZHUSHIDOU_FW_LH</strain>
        <tissue evidence="2">Leaf</tissue>
    </source>
</reference>
<dbReference type="PANTHER" id="PTHR31228">
    <property type="entry name" value="CYSTATIN/MONELLIN SUPERFAMILY PROTEIN"/>
    <property type="match status" value="1"/>
</dbReference>
<evidence type="ECO:0000313" key="3">
    <source>
        <dbReference type="Proteomes" id="UP001372338"/>
    </source>
</evidence>
<evidence type="ECO:0008006" key="4">
    <source>
        <dbReference type="Google" id="ProtNLM"/>
    </source>
</evidence>
<evidence type="ECO:0000313" key="2">
    <source>
        <dbReference type="EMBL" id="KAK7245506.1"/>
    </source>
</evidence>
<dbReference type="InterPro" id="IPR046350">
    <property type="entry name" value="Cystatin_sf"/>
</dbReference>
<organism evidence="2 3">
    <name type="scientific">Crotalaria pallida</name>
    <name type="common">Smooth rattlebox</name>
    <name type="synonym">Crotalaria striata</name>
    <dbReference type="NCBI Taxonomy" id="3830"/>
    <lineage>
        <taxon>Eukaryota</taxon>
        <taxon>Viridiplantae</taxon>
        <taxon>Streptophyta</taxon>
        <taxon>Embryophyta</taxon>
        <taxon>Tracheophyta</taxon>
        <taxon>Spermatophyta</taxon>
        <taxon>Magnoliopsida</taxon>
        <taxon>eudicotyledons</taxon>
        <taxon>Gunneridae</taxon>
        <taxon>Pentapetalae</taxon>
        <taxon>rosids</taxon>
        <taxon>fabids</taxon>
        <taxon>Fabales</taxon>
        <taxon>Fabaceae</taxon>
        <taxon>Papilionoideae</taxon>
        <taxon>50 kb inversion clade</taxon>
        <taxon>genistoids sensu lato</taxon>
        <taxon>core genistoids</taxon>
        <taxon>Crotalarieae</taxon>
        <taxon>Crotalaria</taxon>
    </lineage>
</organism>
<comment type="caution">
    <text evidence="2">The sequence shown here is derived from an EMBL/GenBank/DDBJ whole genome shotgun (WGS) entry which is preliminary data.</text>
</comment>
<feature type="region of interest" description="Disordered" evidence="1">
    <location>
        <begin position="1"/>
        <end position="40"/>
    </location>
</feature>
<dbReference type="PANTHER" id="PTHR31228:SF22">
    <property type="entry name" value="CYSTATIN_MONELLIN SUPERFAMILY PROTEIN"/>
    <property type="match status" value="1"/>
</dbReference>
<accession>A0AAN9HQL5</accession>
<dbReference type="Gene3D" id="3.10.450.10">
    <property type="match status" value="1"/>
</dbReference>
<dbReference type="AlphaFoldDB" id="A0AAN9HQL5"/>
<sequence length="175" mass="19325">MADSPLPDRLVNPFAPSVKSSDRVATRPPSPSRDPEAFRMWSYKQSEDKNKRMADYHERSKGLTVYDAISPPPDSNLCGGVAPCLITDSLRARLIPLCNLALDKFHSDNPGANYVFENIVKTTGRATSGTTYYITFEARAVAASTSQTFQAHVWDRHPDLGGPVVEECKLKQPLT</sequence>
<name>A0AAN9HQL5_CROPI</name>
<keyword evidence="3" id="KW-1185">Reference proteome</keyword>
<gene>
    <name evidence="2" type="ORF">RIF29_40352</name>
</gene>
<dbReference type="Proteomes" id="UP001372338">
    <property type="component" value="Unassembled WGS sequence"/>
</dbReference>
<dbReference type="EMBL" id="JAYWIO010000008">
    <property type="protein sequence ID" value="KAK7245506.1"/>
    <property type="molecule type" value="Genomic_DNA"/>
</dbReference>